<gene>
    <name evidence="8" type="ORF">SG0102_08550</name>
</gene>
<dbReference type="FunCoup" id="A0A3G9JJ06">
    <property type="interactions" value="7"/>
</dbReference>
<feature type="transmembrane region" description="Helical" evidence="7">
    <location>
        <begin position="7"/>
        <end position="30"/>
    </location>
</feature>
<dbReference type="AlphaFoldDB" id="A0A3G9JJ06"/>
<name>A0A3G9JJ06_9FIRM</name>
<feature type="transmembrane region" description="Helical" evidence="7">
    <location>
        <begin position="168"/>
        <end position="186"/>
    </location>
</feature>
<dbReference type="InParanoid" id="A0A3G9JJ06"/>
<evidence type="ECO:0000256" key="3">
    <source>
        <dbReference type="ARBA" id="ARBA00022475"/>
    </source>
</evidence>
<dbReference type="PANTHER" id="PTHR43663">
    <property type="entry name" value="CHROMATE TRANSPORT PROTEIN-RELATED"/>
    <property type="match status" value="1"/>
</dbReference>
<keyword evidence="3" id="KW-1003">Cell membrane</keyword>
<evidence type="ECO:0000256" key="7">
    <source>
        <dbReference type="SAM" id="Phobius"/>
    </source>
</evidence>
<proteinExistence type="inferred from homology"/>
<keyword evidence="5 7" id="KW-1133">Transmembrane helix</keyword>
<keyword evidence="9" id="KW-1185">Reference proteome</keyword>
<protein>
    <submittedName>
        <fullName evidence="8">Chromate transporter</fullName>
    </submittedName>
</protein>
<evidence type="ECO:0000256" key="6">
    <source>
        <dbReference type="ARBA" id="ARBA00023136"/>
    </source>
</evidence>
<feature type="transmembrane region" description="Helical" evidence="7">
    <location>
        <begin position="112"/>
        <end position="135"/>
    </location>
</feature>
<dbReference type="InterPro" id="IPR003370">
    <property type="entry name" value="Chromate_transpt"/>
</dbReference>
<dbReference type="PANTHER" id="PTHR43663:SF1">
    <property type="entry name" value="CHROMATE TRANSPORTER"/>
    <property type="match status" value="1"/>
</dbReference>
<evidence type="ECO:0000313" key="9">
    <source>
        <dbReference type="Proteomes" id="UP000268059"/>
    </source>
</evidence>
<evidence type="ECO:0000313" key="8">
    <source>
        <dbReference type="EMBL" id="BBH25921.1"/>
    </source>
</evidence>
<keyword evidence="4 7" id="KW-0812">Transmembrane</keyword>
<organism evidence="8 9">
    <name type="scientific">Intestinibaculum porci</name>
    <dbReference type="NCBI Taxonomy" id="2487118"/>
    <lineage>
        <taxon>Bacteria</taxon>
        <taxon>Bacillati</taxon>
        <taxon>Bacillota</taxon>
        <taxon>Erysipelotrichia</taxon>
        <taxon>Erysipelotrichales</taxon>
        <taxon>Erysipelotrichaceae</taxon>
        <taxon>Intestinibaculum</taxon>
    </lineage>
</organism>
<evidence type="ECO:0000256" key="1">
    <source>
        <dbReference type="ARBA" id="ARBA00004651"/>
    </source>
</evidence>
<dbReference type="GO" id="GO:0015109">
    <property type="term" value="F:chromate transmembrane transporter activity"/>
    <property type="evidence" value="ECO:0007669"/>
    <property type="project" value="InterPro"/>
</dbReference>
<accession>A0A3G9JJ06</accession>
<feature type="transmembrane region" description="Helical" evidence="7">
    <location>
        <begin position="77"/>
        <end position="100"/>
    </location>
</feature>
<dbReference type="OrthoDB" id="9788907at2"/>
<comment type="similarity">
    <text evidence="2">Belongs to the chromate ion transporter (CHR) (TC 2.A.51) family.</text>
</comment>
<sequence>MSVYLQLIFSFLQIGLFSFGGGYASMPLIIEQAVTKHHWISLSTFTDLFTISQMTPGPIAINGSTFIGEAVKGFPGAIVATIACIFPAVVICSVLAYIYVKYKQIDWMQNILSYLRPAVVAMIAISGISIFIASFFNDSKIAISAIRYHAIVVFFICLILLRKFKMNPVLVMFLAGVSEVVFTVITKGSLCN</sequence>
<dbReference type="EMBL" id="AP019309">
    <property type="protein sequence ID" value="BBH25921.1"/>
    <property type="molecule type" value="Genomic_DNA"/>
</dbReference>
<keyword evidence="6 7" id="KW-0472">Membrane</keyword>
<dbReference type="InterPro" id="IPR052518">
    <property type="entry name" value="CHR_Transporter"/>
</dbReference>
<comment type="subcellular location">
    <subcellularLocation>
        <location evidence="1">Cell membrane</location>
        <topology evidence="1">Multi-pass membrane protein</topology>
    </subcellularLocation>
</comment>
<dbReference type="RefSeq" id="WP_125118839.1">
    <property type="nucleotide sequence ID" value="NZ_AP019309.1"/>
</dbReference>
<evidence type="ECO:0000256" key="5">
    <source>
        <dbReference type="ARBA" id="ARBA00022989"/>
    </source>
</evidence>
<evidence type="ECO:0000256" key="2">
    <source>
        <dbReference type="ARBA" id="ARBA00005262"/>
    </source>
</evidence>
<dbReference type="KEGG" id="ebm:SG0102_08550"/>
<evidence type="ECO:0000256" key="4">
    <source>
        <dbReference type="ARBA" id="ARBA00022692"/>
    </source>
</evidence>
<dbReference type="GO" id="GO:0005886">
    <property type="term" value="C:plasma membrane"/>
    <property type="evidence" value="ECO:0007669"/>
    <property type="project" value="UniProtKB-SubCell"/>
</dbReference>
<dbReference type="Pfam" id="PF02417">
    <property type="entry name" value="Chromate_transp"/>
    <property type="match status" value="1"/>
</dbReference>
<reference evidence="8 9" key="1">
    <citation type="submission" date="2018-11" db="EMBL/GenBank/DDBJ databases">
        <title>Novel Erysipelotrichaceae bacterium isolated from small intestine of a swine.</title>
        <authorList>
            <person name="Kim J.S."/>
            <person name="Choe H."/>
            <person name="Lee Y.R."/>
            <person name="Kim K.M."/>
            <person name="Park D.S."/>
        </authorList>
    </citation>
    <scope>NUCLEOTIDE SEQUENCE [LARGE SCALE GENOMIC DNA]</scope>
    <source>
        <strain evidence="8 9">SG0102</strain>
    </source>
</reference>
<feature type="transmembrane region" description="Helical" evidence="7">
    <location>
        <begin position="141"/>
        <end position="161"/>
    </location>
</feature>
<dbReference type="Proteomes" id="UP000268059">
    <property type="component" value="Chromosome"/>
</dbReference>